<reference evidence="1" key="1">
    <citation type="submission" date="2018-04" db="EMBL/GenBank/DDBJ databases">
        <title>Transcriptome of Schizaphis graminum biotype I.</title>
        <authorList>
            <person name="Scully E.D."/>
            <person name="Geib S.M."/>
            <person name="Palmer N.A."/>
            <person name="Koch K."/>
            <person name="Bradshaw J."/>
            <person name="Heng-Moss T."/>
            <person name="Sarath G."/>
        </authorList>
    </citation>
    <scope>NUCLEOTIDE SEQUENCE</scope>
</reference>
<proteinExistence type="predicted"/>
<gene>
    <name evidence="1" type="primary">lds_0</name>
    <name evidence="1" type="ORF">g.51156</name>
</gene>
<dbReference type="EMBL" id="GGMR01017056">
    <property type="protein sequence ID" value="MBY29675.1"/>
    <property type="molecule type" value="Transcribed_RNA"/>
</dbReference>
<name>A0A2S2PJU4_SCHGA</name>
<dbReference type="AlphaFoldDB" id="A0A2S2PJU4"/>
<sequence>MYLKKLEDYPDDSKLLQKPHLNNLQTLDINNALSKKAAGNIDINAMGDKALNTYHTQQTMTLDVLNSLHKSLGTCPSTNVLADDPLKLKVALMPHQKHAIAWLMWRESQKPRGGILGILITFIMYSKQFLNININFCKNML</sequence>
<protein>
    <submittedName>
        <fullName evidence="1">Transcription termination factor 2</fullName>
    </submittedName>
</protein>
<organism evidence="1">
    <name type="scientific">Schizaphis graminum</name>
    <name type="common">Green bug aphid</name>
    <dbReference type="NCBI Taxonomy" id="13262"/>
    <lineage>
        <taxon>Eukaryota</taxon>
        <taxon>Metazoa</taxon>
        <taxon>Ecdysozoa</taxon>
        <taxon>Arthropoda</taxon>
        <taxon>Hexapoda</taxon>
        <taxon>Insecta</taxon>
        <taxon>Pterygota</taxon>
        <taxon>Neoptera</taxon>
        <taxon>Paraneoptera</taxon>
        <taxon>Hemiptera</taxon>
        <taxon>Sternorrhyncha</taxon>
        <taxon>Aphidomorpha</taxon>
        <taxon>Aphidoidea</taxon>
        <taxon>Aphididae</taxon>
        <taxon>Aphidini</taxon>
        <taxon>Schizaphis</taxon>
    </lineage>
</organism>
<accession>A0A2S2PJU4</accession>
<evidence type="ECO:0000313" key="1">
    <source>
        <dbReference type="EMBL" id="MBY29675.1"/>
    </source>
</evidence>